<protein>
    <submittedName>
        <fullName evidence="1">Uncharacterized protein</fullName>
    </submittedName>
</protein>
<dbReference type="AlphaFoldDB" id="A0A9P5DLQ8"/>
<feature type="non-terminal residue" evidence="1">
    <location>
        <position position="171"/>
    </location>
</feature>
<proteinExistence type="predicted"/>
<evidence type="ECO:0000313" key="1">
    <source>
        <dbReference type="EMBL" id="KAF4331616.1"/>
    </source>
</evidence>
<gene>
    <name evidence="2" type="ORF">FBEOM_14142</name>
    <name evidence="1" type="ORF">FBEOM_14628</name>
</gene>
<dbReference type="OrthoDB" id="5079877at2759"/>
<evidence type="ECO:0000313" key="2">
    <source>
        <dbReference type="EMBL" id="KAF4332070.1"/>
    </source>
</evidence>
<evidence type="ECO:0000313" key="3">
    <source>
        <dbReference type="Proteomes" id="UP000730481"/>
    </source>
</evidence>
<dbReference type="EMBL" id="PVQB02001585">
    <property type="protein sequence ID" value="KAF4331616.1"/>
    <property type="molecule type" value="Genomic_DNA"/>
</dbReference>
<keyword evidence="3" id="KW-1185">Reference proteome</keyword>
<accession>A0A9P5DLQ8</accession>
<organism evidence="1 3">
    <name type="scientific">Fusarium beomiforme</name>
    <dbReference type="NCBI Taxonomy" id="44412"/>
    <lineage>
        <taxon>Eukaryota</taxon>
        <taxon>Fungi</taxon>
        <taxon>Dikarya</taxon>
        <taxon>Ascomycota</taxon>
        <taxon>Pezizomycotina</taxon>
        <taxon>Sordariomycetes</taxon>
        <taxon>Hypocreomycetidae</taxon>
        <taxon>Hypocreales</taxon>
        <taxon>Nectriaceae</taxon>
        <taxon>Fusarium</taxon>
        <taxon>Fusarium burgessii species complex</taxon>
    </lineage>
</organism>
<reference evidence="1" key="2">
    <citation type="submission" date="2020-02" db="EMBL/GenBank/DDBJ databases">
        <title>Identification and distribution of gene clusters putatively required for synthesis of sphingolipid metabolism inhibitors in phylogenetically diverse species of the filamentous fungus Fusarium.</title>
        <authorList>
            <person name="Kim H.-S."/>
            <person name="Busman M."/>
            <person name="Brown D.W."/>
            <person name="Divon H."/>
            <person name="Uhlig S."/>
            <person name="Proctor R.H."/>
        </authorList>
    </citation>
    <scope>NUCLEOTIDE SEQUENCE</scope>
    <source>
        <strain evidence="1">NRRL 25174</strain>
    </source>
</reference>
<dbReference type="Proteomes" id="UP000730481">
    <property type="component" value="Unassembled WGS sequence"/>
</dbReference>
<sequence length="171" mass="19859">MKGPRFRDIDAWEAIKERDFEYAINLLASGEWTIDGVLKDGWSSLDARVGGERCHETALLALILRRLVIKYLKDKKLLEEFKALVTKYRANHVQDKRWTNIFKIQDIYIENSYRYNHIMKLIIGFIGPDWKTFIGSARTLASFSVLSTMECGLSVYYRRLGDVLVATSMEQ</sequence>
<comment type="caution">
    <text evidence="1">The sequence shown here is derived from an EMBL/GenBank/DDBJ whole genome shotgun (WGS) entry which is preliminary data.</text>
</comment>
<name>A0A9P5DLQ8_9HYPO</name>
<dbReference type="EMBL" id="PVQB02001198">
    <property type="protein sequence ID" value="KAF4332070.1"/>
    <property type="molecule type" value="Genomic_DNA"/>
</dbReference>
<reference evidence="1" key="1">
    <citation type="journal article" date="2017" name="Mycologia">
        <title>Fusarium algeriense, sp. nov., a novel toxigenic crown rot pathogen of durum wheat from Algeria is nested in the Fusarium burgessii species complex.</title>
        <authorList>
            <person name="Laraba I."/>
            <person name="Keddad A."/>
            <person name="Boureghda H."/>
            <person name="Abdallah N."/>
            <person name="Vaughan M.M."/>
            <person name="Proctor R.H."/>
            <person name="Busman M."/>
            <person name="O'Donnell K."/>
        </authorList>
    </citation>
    <scope>NUCLEOTIDE SEQUENCE</scope>
    <source>
        <strain evidence="1">NRRL 25174</strain>
    </source>
</reference>